<proteinExistence type="predicted"/>
<sequence length="243" mass="26011">MSATVMDPRRLWMISGLLPPRQLLCEGVDLSPGEASALAARGLLHPLMPGLWSPRCPDPPLRAWAAGLHLRPGTREQAVICGLSAAWVHGAAAAPRTLEIAAARGARRLQPLELLHVQRRYLGHTRYEDQRIGPVRVSTPLRTAVDLARGPQTPAARSALATLMLHPRLRVSPEAIAVALRAQPRLSARGRALAALREVAGALPPRDADGSDADGPEAAPEFTGRGSPVRDHWSGAGREPVIR</sequence>
<evidence type="ECO:0008006" key="4">
    <source>
        <dbReference type="Google" id="ProtNLM"/>
    </source>
</evidence>
<dbReference type="EMBL" id="MODZ01000001">
    <property type="protein sequence ID" value="OIJ36916.1"/>
    <property type="molecule type" value="Genomic_DNA"/>
</dbReference>
<organism evidence="2 3">
    <name type="scientific">Rothia kristinae</name>
    <dbReference type="NCBI Taxonomy" id="37923"/>
    <lineage>
        <taxon>Bacteria</taxon>
        <taxon>Bacillati</taxon>
        <taxon>Actinomycetota</taxon>
        <taxon>Actinomycetes</taxon>
        <taxon>Micrococcales</taxon>
        <taxon>Micrococcaceae</taxon>
        <taxon>Rothia</taxon>
    </lineage>
</organism>
<dbReference type="AlphaFoldDB" id="A0A1S2N2Z8"/>
<feature type="region of interest" description="Disordered" evidence="1">
    <location>
        <begin position="203"/>
        <end position="243"/>
    </location>
</feature>
<accession>A0A1S2N2Z8</accession>
<gene>
    <name evidence="2" type="ORF">BK826_00320</name>
</gene>
<name>A0A1S2N2Z8_9MICC</name>
<protein>
    <recommendedName>
        <fullName evidence="4">AbiEi antitoxin C-terminal domain-containing protein</fullName>
    </recommendedName>
</protein>
<dbReference type="RefSeq" id="WP_075513843.1">
    <property type="nucleotide sequence ID" value="NZ_MODZ01000001.1"/>
</dbReference>
<evidence type="ECO:0000313" key="3">
    <source>
        <dbReference type="Proteomes" id="UP000179540"/>
    </source>
</evidence>
<evidence type="ECO:0000256" key="1">
    <source>
        <dbReference type="SAM" id="MobiDB-lite"/>
    </source>
</evidence>
<dbReference type="Proteomes" id="UP000179540">
    <property type="component" value="Unassembled WGS sequence"/>
</dbReference>
<comment type="caution">
    <text evidence="2">The sequence shown here is derived from an EMBL/GenBank/DDBJ whole genome shotgun (WGS) entry which is preliminary data.</text>
</comment>
<dbReference type="OrthoDB" id="4802815at2"/>
<reference evidence="2 3" key="1">
    <citation type="submission" date="2016-10" db="EMBL/GenBank/DDBJ databases">
        <title>Draft genome sequence of strain LCT isolated from the Shenzhou X spacecraft of China.</title>
        <authorList>
            <person name="Huang B."/>
        </authorList>
    </citation>
    <scope>NUCLEOTIDE SEQUENCE [LARGE SCALE GENOMIC DNA]</scope>
    <source>
        <strain evidence="2 3">LCT-H5</strain>
    </source>
</reference>
<evidence type="ECO:0000313" key="2">
    <source>
        <dbReference type="EMBL" id="OIJ36916.1"/>
    </source>
</evidence>